<evidence type="ECO:0000313" key="6">
    <source>
        <dbReference type="EMBL" id="MBE1237196.1"/>
    </source>
</evidence>
<dbReference type="SUPFAM" id="SSF75217">
    <property type="entry name" value="alpha/beta knot"/>
    <property type="match status" value="1"/>
</dbReference>
<proteinExistence type="inferred from homology"/>
<sequence>MTAWTILAVGKARPGPEQALFDHYQMRLRGRLHLVEVEEKRPLPVETRKLREAELLLDRLPRNARLVVLDERGQDIDTLSLARCLKRWSEEALPVVAFAIGGADGHGEAVLQRADMTISMGRMTWPHMLVRALVAEQLYRVACIHSGHPYHRE</sequence>
<dbReference type="GO" id="GO:0005737">
    <property type="term" value="C:cytoplasm"/>
    <property type="evidence" value="ECO:0007669"/>
    <property type="project" value="UniProtKB-SubCell"/>
</dbReference>
<keyword evidence="3 5" id="KW-0949">S-adenosyl-L-methionine</keyword>
<feature type="binding site" evidence="5">
    <location>
        <begin position="120"/>
        <end position="125"/>
    </location>
    <ligand>
        <name>S-adenosyl-L-methionine</name>
        <dbReference type="ChEBI" id="CHEBI:59789"/>
    </ligand>
</feature>
<dbReference type="Gene3D" id="3.40.1280.10">
    <property type="match status" value="1"/>
</dbReference>
<accession>A0A8J6YPG3</accession>
<dbReference type="PANTHER" id="PTHR33603">
    <property type="entry name" value="METHYLTRANSFERASE"/>
    <property type="match status" value="1"/>
</dbReference>
<comment type="subunit">
    <text evidence="5">Homodimer.</text>
</comment>
<feature type="binding site" evidence="5">
    <location>
        <position position="101"/>
    </location>
    <ligand>
        <name>S-adenosyl-L-methionine</name>
        <dbReference type="ChEBI" id="CHEBI:59789"/>
    </ligand>
</feature>
<keyword evidence="1 5" id="KW-0489">Methyltransferase</keyword>
<keyword evidence="5" id="KW-0698">rRNA processing</keyword>
<evidence type="ECO:0000256" key="3">
    <source>
        <dbReference type="ARBA" id="ARBA00022691"/>
    </source>
</evidence>
<keyword evidence="2 5" id="KW-0808">Transferase</keyword>
<dbReference type="CDD" id="cd18081">
    <property type="entry name" value="RlmH-like"/>
    <property type="match status" value="1"/>
</dbReference>
<dbReference type="RefSeq" id="WP_192534193.1">
    <property type="nucleotide sequence ID" value="NZ_JACZHT010000003.1"/>
</dbReference>
<comment type="catalytic activity">
    <reaction evidence="5">
        <text>pseudouridine(1915) in 23S rRNA + S-adenosyl-L-methionine = N(3)-methylpseudouridine(1915) in 23S rRNA + S-adenosyl-L-homocysteine + H(+)</text>
        <dbReference type="Rhea" id="RHEA:42752"/>
        <dbReference type="Rhea" id="RHEA-COMP:10221"/>
        <dbReference type="Rhea" id="RHEA-COMP:10222"/>
        <dbReference type="ChEBI" id="CHEBI:15378"/>
        <dbReference type="ChEBI" id="CHEBI:57856"/>
        <dbReference type="ChEBI" id="CHEBI:59789"/>
        <dbReference type="ChEBI" id="CHEBI:65314"/>
        <dbReference type="ChEBI" id="CHEBI:74486"/>
        <dbReference type="EC" id="2.1.1.177"/>
    </reaction>
</comment>
<comment type="caution">
    <text evidence="6">The sequence shown here is derived from an EMBL/GenBank/DDBJ whole genome shotgun (WGS) entry which is preliminary data.</text>
</comment>
<dbReference type="GO" id="GO:0070038">
    <property type="term" value="F:rRNA (pseudouridine-N3-)-methyltransferase activity"/>
    <property type="evidence" value="ECO:0007669"/>
    <property type="project" value="UniProtKB-UniRule"/>
</dbReference>
<reference evidence="6" key="1">
    <citation type="submission" date="2020-10" db="EMBL/GenBank/DDBJ databases">
        <title>Genome sequence of the unusual species of purple photosynthetic bacteria, Phaeovibrio sulfidiphilus DSM 23193, type strain.</title>
        <authorList>
            <person name="Kyndt J.A."/>
            <person name="Meyer T.E."/>
        </authorList>
    </citation>
    <scope>NUCLEOTIDE SEQUENCE</scope>
    <source>
        <strain evidence="6">DSM 23193</strain>
    </source>
</reference>
<comment type="function">
    <text evidence="5">Specifically methylates the pseudouridine at position 1915 (m3Psi1915) in 23S rRNA.</text>
</comment>
<dbReference type="PIRSF" id="PIRSF004505">
    <property type="entry name" value="MT_bac"/>
    <property type="match status" value="1"/>
</dbReference>
<dbReference type="HAMAP" id="MF_00658">
    <property type="entry name" value="23SrRNA_methyltr_H"/>
    <property type="match status" value="1"/>
</dbReference>
<evidence type="ECO:0000313" key="7">
    <source>
        <dbReference type="Proteomes" id="UP000631034"/>
    </source>
</evidence>
<keyword evidence="5" id="KW-0963">Cytoplasm</keyword>
<organism evidence="6 7">
    <name type="scientific">Phaeovibrio sulfidiphilus</name>
    <dbReference type="NCBI Taxonomy" id="1220600"/>
    <lineage>
        <taxon>Bacteria</taxon>
        <taxon>Pseudomonadati</taxon>
        <taxon>Pseudomonadota</taxon>
        <taxon>Alphaproteobacteria</taxon>
        <taxon>Rhodospirillales</taxon>
        <taxon>Rhodospirillaceae</taxon>
        <taxon>Phaeovibrio</taxon>
    </lineage>
</organism>
<evidence type="ECO:0000256" key="2">
    <source>
        <dbReference type="ARBA" id="ARBA00022679"/>
    </source>
</evidence>
<evidence type="ECO:0000256" key="5">
    <source>
        <dbReference type="HAMAP-Rule" id="MF_00658"/>
    </source>
</evidence>
<name>A0A8J6YPG3_9PROT</name>
<comment type="subcellular location">
    <subcellularLocation>
        <location evidence="5">Cytoplasm</location>
    </subcellularLocation>
</comment>
<feature type="binding site" evidence="5">
    <location>
        <position position="69"/>
    </location>
    <ligand>
        <name>S-adenosyl-L-methionine</name>
        <dbReference type="ChEBI" id="CHEBI:59789"/>
    </ligand>
</feature>
<dbReference type="InterPro" id="IPR029028">
    <property type="entry name" value="Alpha/beta_knot_MTases"/>
</dbReference>
<dbReference type="PANTHER" id="PTHR33603:SF1">
    <property type="entry name" value="RIBOSOMAL RNA LARGE SUBUNIT METHYLTRANSFERASE H"/>
    <property type="match status" value="1"/>
</dbReference>
<dbReference type="EC" id="2.1.1.177" evidence="5"/>
<comment type="similarity">
    <text evidence="4 5">Belongs to the RNA methyltransferase RlmH family.</text>
</comment>
<keyword evidence="7" id="KW-1185">Reference proteome</keyword>
<dbReference type="AlphaFoldDB" id="A0A8J6YPG3"/>
<dbReference type="Proteomes" id="UP000631034">
    <property type="component" value="Unassembled WGS sequence"/>
</dbReference>
<dbReference type="EMBL" id="JACZHT010000003">
    <property type="protein sequence ID" value="MBE1237196.1"/>
    <property type="molecule type" value="Genomic_DNA"/>
</dbReference>
<gene>
    <name evidence="5" type="primary">rlmH</name>
    <name evidence="6" type="ORF">IHV25_05985</name>
</gene>
<evidence type="ECO:0000256" key="4">
    <source>
        <dbReference type="ARBA" id="ARBA00038303"/>
    </source>
</evidence>
<dbReference type="InterPro" id="IPR003742">
    <property type="entry name" value="RlmH-like"/>
</dbReference>
<dbReference type="Pfam" id="PF02590">
    <property type="entry name" value="SPOUT_MTase"/>
    <property type="match status" value="1"/>
</dbReference>
<evidence type="ECO:0000256" key="1">
    <source>
        <dbReference type="ARBA" id="ARBA00022603"/>
    </source>
</evidence>
<protein>
    <recommendedName>
        <fullName evidence="5">Ribosomal RNA large subunit methyltransferase H</fullName>
        <ecNumber evidence="5">2.1.1.177</ecNumber>
    </recommendedName>
    <alternativeName>
        <fullName evidence="5">23S rRNA (pseudouridine1915-N3)-methyltransferase</fullName>
    </alternativeName>
    <alternativeName>
        <fullName evidence="5">23S rRNA m3Psi1915 methyltransferase</fullName>
    </alternativeName>
    <alternativeName>
        <fullName evidence="5">rRNA (pseudouridine-N3-)-methyltransferase RlmH</fullName>
    </alternativeName>
</protein>
<dbReference type="InterPro" id="IPR029026">
    <property type="entry name" value="tRNA_m1G_MTases_N"/>
</dbReference>